<dbReference type="InterPro" id="IPR027417">
    <property type="entry name" value="P-loop_NTPase"/>
</dbReference>
<accession>A0A6B9RKV9</accession>
<gene>
    <name evidence="5" type="ORF">MA12_gp27</name>
</gene>
<name>A0A6B9RKV9_9CAUD</name>
<dbReference type="GO" id="GO:0016787">
    <property type="term" value="F:hydrolase activity"/>
    <property type="evidence" value="ECO:0007669"/>
    <property type="project" value="UniProtKB-KW"/>
</dbReference>
<feature type="coiled-coil region" evidence="2">
    <location>
        <begin position="326"/>
        <end position="353"/>
    </location>
</feature>
<dbReference type="SMART" id="SM00487">
    <property type="entry name" value="DEXDc"/>
    <property type="match status" value="1"/>
</dbReference>
<dbReference type="EMBL" id="MN692199">
    <property type="protein sequence ID" value="QHI00854.1"/>
    <property type="molecule type" value="Genomic_DNA"/>
</dbReference>
<dbReference type="SUPFAM" id="SSF52540">
    <property type="entry name" value="P-loop containing nucleoside triphosphate hydrolases"/>
    <property type="match status" value="2"/>
</dbReference>
<dbReference type="GO" id="GO:0005524">
    <property type="term" value="F:ATP binding"/>
    <property type="evidence" value="ECO:0007669"/>
    <property type="project" value="InterPro"/>
</dbReference>
<proteinExistence type="predicted"/>
<keyword evidence="5" id="KW-0347">Helicase</keyword>
<feature type="domain" description="Helicase ATP-binding" evidence="3">
    <location>
        <begin position="33"/>
        <end position="202"/>
    </location>
</feature>
<keyword evidence="1" id="KW-0378">Hydrolase</keyword>
<dbReference type="InterPro" id="IPR014001">
    <property type="entry name" value="Helicase_ATP-bd"/>
</dbReference>
<dbReference type="Pfam" id="PF00271">
    <property type="entry name" value="Helicase_C"/>
    <property type="match status" value="1"/>
</dbReference>
<dbReference type="Gene3D" id="3.40.50.300">
    <property type="entry name" value="P-loop containing nucleotide triphosphate hydrolases"/>
    <property type="match status" value="1"/>
</dbReference>
<dbReference type="InterPro" id="IPR001650">
    <property type="entry name" value="Helicase_C-like"/>
</dbReference>
<dbReference type="CDD" id="cd18793">
    <property type="entry name" value="SF2_C_SNF"/>
    <property type="match status" value="1"/>
</dbReference>
<evidence type="ECO:0000259" key="3">
    <source>
        <dbReference type="PROSITE" id="PS51192"/>
    </source>
</evidence>
<keyword evidence="6" id="KW-1185">Reference proteome</keyword>
<dbReference type="InterPro" id="IPR000330">
    <property type="entry name" value="SNF2_N"/>
</dbReference>
<dbReference type="Gene3D" id="3.40.50.10810">
    <property type="entry name" value="Tandem AAA-ATPase domain"/>
    <property type="match status" value="1"/>
</dbReference>
<keyword evidence="5" id="KW-0067">ATP-binding</keyword>
<reference evidence="5 6" key="1">
    <citation type="journal article" date="2020" name="Viruses">
        <title>Genomic Characterization, Formulation and Efficacy in Planta of a Siphoviridae and Podoviridae Protection Cocktail against the Bacterial Plant Pathogens Pectobacterium spp.</title>
        <authorList>
            <person name="Zaczek-Moczydlowska M.A."/>
            <person name="Young G.K."/>
            <person name="Trudgett J."/>
            <person name="Fleming C.C."/>
            <person name="Campbell K."/>
            <person name="O'Hanlon R."/>
        </authorList>
    </citation>
    <scope>NUCLEOTIDE SEQUENCE [LARGE SCALE GENOMIC DNA]</scope>
</reference>
<dbReference type="InterPro" id="IPR038718">
    <property type="entry name" value="SNF2-like_sf"/>
</dbReference>
<dbReference type="PANTHER" id="PTHR10799">
    <property type="entry name" value="SNF2/RAD54 HELICASE FAMILY"/>
    <property type="match status" value="1"/>
</dbReference>
<keyword evidence="5" id="KW-0547">Nucleotide-binding</keyword>
<sequence>MLYSNDLYETLRHRFSGVELSEDQLHLYQEDAHDFLYDNPFSALFIDMGLGKTIISLTLAVRLLSEFKAHRVLVIAPLRVANTTWPNEIRLWEHTAGYDFTVMTGSAEERMTALTEGMQRNCPIFIINREQIEWLANIYLDKWPFDTVIVDESSSLKDHTTKRFNALKNVRRYIKRLHELTATPAAETYLHLFAQIYLLDQGKRLGKDMKVFQDRYFTYNQYNRKFTLRPGAEEEIVNKISDICLVMKREDYLEFQQPVFHNVMIDMSNKQMSLYKTMATEFIVELDNGVEVEAETAAALSSKLLQMASGVLYDTIDLEDATTGDVKKLKKVYELHSHKIDELQRIYEEAQGEPILVSYHFKSSLDRLKKAFPKAVAMDREGKAVALWNKRKIPMLLVHPQSAGHGLNLQKGGHHIVFYDIPWSLELYLQLIGRLDRQGQQHPVIVQHLICRNTVDSLVIAALMKKNDAQDALFRMLKRARAKLKKDRAAKIDLAEEAFSDDDEL</sequence>
<evidence type="ECO:0000313" key="5">
    <source>
        <dbReference type="EMBL" id="QHI00854.1"/>
    </source>
</evidence>
<dbReference type="InterPro" id="IPR049730">
    <property type="entry name" value="SNF2/RAD54-like_C"/>
</dbReference>
<dbReference type="PROSITE" id="PS51194">
    <property type="entry name" value="HELICASE_CTER"/>
    <property type="match status" value="1"/>
</dbReference>
<dbReference type="PROSITE" id="PS51192">
    <property type="entry name" value="HELICASE_ATP_BIND_1"/>
    <property type="match status" value="1"/>
</dbReference>
<evidence type="ECO:0000256" key="1">
    <source>
        <dbReference type="ARBA" id="ARBA00022801"/>
    </source>
</evidence>
<evidence type="ECO:0000259" key="4">
    <source>
        <dbReference type="PROSITE" id="PS51194"/>
    </source>
</evidence>
<organism evidence="5 6">
    <name type="scientific">Pectobacterium phage MA12</name>
    <dbReference type="NCBI Taxonomy" id="2686474"/>
    <lineage>
        <taxon>Viruses</taxon>
        <taxon>Duplodnaviria</taxon>
        <taxon>Heunggongvirae</taxon>
        <taxon>Uroviricota</taxon>
        <taxon>Caudoviricetes</taxon>
        <taxon>Casjensviridae</taxon>
        <taxon>Newforgelanevirus</taxon>
        <taxon>Newforgelanevirus MA12</taxon>
    </lineage>
</organism>
<evidence type="ECO:0000256" key="2">
    <source>
        <dbReference type="SAM" id="Coils"/>
    </source>
</evidence>
<dbReference type="Proteomes" id="UP000465092">
    <property type="component" value="Segment"/>
</dbReference>
<dbReference type="Pfam" id="PF00176">
    <property type="entry name" value="SNF2-rel_dom"/>
    <property type="match status" value="1"/>
</dbReference>
<keyword evidence="2" id="KW-0175">Coiled coil</keyword>
<dbReference type="GO" id="GO:0004386">
    <property type="term" value="F:helicase activity"/>
    <property type="evidence" value="ECO:0007669"/>
    <property type="project" value="UniProtKB-KW"/>
</dbReference>
<evidence type="ECO:0000313" key="6">
    <source>
        <dbReference type="Proteomes" id="UP000465092"/>
    </source>
</evidence>
<protein>
    <submittedName>
        <fullName evidence="5">Helicase</fullName>
    </submittedName>
</protein>
<feature type="domain" description="Helicase C-terminal" evidence="4">
    <location>
        <begin position="342"/>
        <end position="500"/>
    </location>
</feature>